<protein>
    <submittedName>
        <fullName evidence="1">Uncharacterized protein</fullName>
    </submittedName>
</protein>
<proteinExistence type="predicted"/>
<name>A0A9X2W3B6_9ENTR</name>
<gene>
    <name evidence="1" type="ORF">MUA00_00370</name>
</gene>
<evidence type="ECO:0000313" key="2">
    <source>
        <dbReference type="Proteomes" id="UP001150641"/>
    </source>
</evidence>
<dbReference type="EMBL" id="JALHAP010000059">
    <property type="protein sequence ID" value="MCT4700290.1"/>
    <property type="molecule type" value="Genomic_DNA"/>
</dbReference>
<accession>A0A9X2W3B6</accession>
<evidence type="ECO:0000313" key="1">
    <source>
        <dbReference type="EMBL" id="MCT4700290.1"/>
    </source>
</evidence>
<sequence>MNREDMHCDVV</sequence>
<comment type="caution">
    <text evidence="1">The sequence shown here is derived from an EMBL/GenBank/DDBJ whole genome shotgun (WGS) entry which is preliminary data.</text>
</comment>
<organism evidence="1 2">
    <name type="scientific">Dryocola boscaweniae</name>
    <dbReference type="NCBI Taxonomy" id="2925397"/>
    <lineage>
        <taxon>Bacteria</taxon>
        <taxon>Pseudomonadati</taxon>
        <taxon>Pseudomonadota</taxon>
        <taxon>Gammaproteobacteria</taxon>
        <taxon>Enterobacterales</taxon>
        <taxon>Enterobacteriaceae</taxon>
        <taxon>Dryocola</taxon>
    </lineage>
</organism>
<dbReference type="Proteomes" id="UP001150641">
    <property type="component" value="Unassembled WGS sequence"/>
</dbReference>
<reference evidence="1" key="1">
    <citation type="submission" date="2022-03" db="EMBL/GenBank/DDBJ databases">
        <title>Proposal of a novel genus Dryocolo and two novel species.</title>
        <authorList>
            <person name="Maddock D.W."/>
            <person name="Brady C.L."/>
            <person name="Denman S."/>
            <person name="Arnold D."/>
        </authorList>
    </citation>
    <scope>NUCLEOTIDE SEQUENCE</scope>
    <source>
        <strain evidence="1">H6W4</strain>
    </source>
</reference>
<keyword evidence="2" id="KW-1185">Reference proteome</keyword>